<dbReference type="PANTHER" id="PTHR48081">
    <property type="entry name" value="AB HYDROLASE SUPERFAMILY PROTEIN C4A8.06C"/>
    <property type="match status" value="1"/>
</dbReference>
<feature type="domain" description="Peptidase S9 prolyl oligopeptidase catalytic" evidence="2">
    <location>
        <begin position="276"/>
        <end position="339"/>
    </location>
</feature>
<evidence type="ECO:0000259" key="2">
    <source>
        <dbReference type="Pfam" id="PF00326"/>
    </source>
</evidence>
<keyword evidence="5" id="KW-1185">Reference proteome</keyword>
<dbReference type="Pfam" id="PF20434">
    <property type="entry name" value="BD-FAE"/>
    <property type="match status" value="1"/>
</dbReference>
<name>A0AAE0N4Q0_9PEZI</name>
<dbReference type="EMBL" id="JAULSW010000009">
    <property type="protein sequence ID" value="KAK3370692.1"/>
    <property type="molecule type" value="Genomic_DNA"/>
</dbReference>
<dbReference type="GO" id="GO:0006508">
    <property type="term" value="P:proteolysis"/>
    <property type="evidence" value="ECO:0007669"/>
    <property type="project" value="InterPro"/>
</dbReference>
<accession>A0AAE0N4Q0</accession>
<dbReference type="Pfam" id="PF00326">
    <property type="entry name" value="Peptidase_S9"/>
    <property type="match status" value="1"/>
</dbReference>
<dbReference type="InterPro" id="IPR050300">
    <property type="entry name" value="GDXG_lipolytic_enzyme"/>
</dbReference>
<dbReference type="GO" id="GO:0008236">
    <property type="term" value="F:serine-type peptidase activity"/>
    <property type="evidence" value="ECO:0007669"/>
    <property type="project" value="InterPro"/>
</dbReference>
<keyword evidence="1 4" id="KW-0378">Hydrolase</keyword>
<evidence type="ECO:0000313" key="5">
    <source>
        <dbReference type="Proteomes" id="UP001285441"/>
    </source>
</evidence>
<dbReference type="Proteomes" id="UP001285441">
    <property type="component" value="Unassembled WGS sequence"/>
</dbReference>
<reference evidence="4" key="1">
    <citation type="journal article" date="2023" name="Mol. Phylogenet. Evol.">
        <title>Genome-scale phylogeny and comparative genomics of the fungal order Sordariales.</title>
        <authorList>
            <person name="Hensen N."/>
            <person name="Bonometti L."/>
            <person name="Westerberg I."/>
            <person name="Brannstrom I.O."/>
            <person name="Guillou S."/>
            <person name="Cros-Aarteil S."/>
            <person name="Calhoun S."/>
            <person name="Haridas S."/>
            <person name="Kuo A."/>
            <person name="Mondo S."/>
            <person name="Pangilinan J."/>
            <person name="Riley R."/>
            <person name="LaButti K."/>
            <person name="Andreopoulos B."/>
            <person name="Lipzen A."/>
            <person name="Chen C."/>
            <person name="Yan M."/>
            <person name="Daum C."/>
            <person name="Ng V."/>
            <person name="Clum A."/>
            <person name="Steindorff A."/>
            <person name="Ohm R.A."/>
            <person name="Martin F."/>
            <person name="Silar P."/>
            <person name="Natvig D.O."/>
            <person name="Lalanne C."/>
            <person name="Gautier V."/>
            <person name="Ament-Velasquez S.L."/>
            <person name="Kruys A."/>
            <person name="Hutchinson M.I."/>
            <person name="Powell A.J."/>
            <person name="Barry K."/>
            <person name="Miller A.N."/>
            <person name="Grigoriev I.V."/>
            <person name="Debuchy R."/>
            <person name="Gladieux P."/>
            <person name="Hiltunen Thoren M."/>
            <person name="Johannesson H."/>
        </authorList>
    </citation>
    <scope>NUCLEOTIDE SEQUENCE</scope>
    <source>
        <strain evidence="4">CBS 232.78</strain>
    </source>
</reference>
<evidence type="ECO:0000259" key="3">
    <source>
        <dbReference type="Pfam" id="PF20434"/>
    </source>
</evidence>
<gene>
    <name evidence="4" type="ORF">B0H63DRAFT_487435</name>
</gene>
<comment type="caution">
    <text evidence="4">The sequence shown here is derived from an EMBL/GenBank/DDBJ whole genome shotgun (WGS) entry which is preliminary data.</text>
</comment>
<organism evidence="4 5">
    <name type="scientific">Podospora didyma</name>
    <dbReference type="NCBI Taxonomy" id="330526"/>
    <lineage>
        <taxon>Eukaryota</taxon>
        <taxon>Fungi</taxon>
        <taxon>Dikarya</taxon>
        <taxon>Ascomycota</taxon>
        <taxon>Pezizomycotina</taxon>
        <taxon>Sordariomycetes</taxon>
        <taxon>Sordariomycetidae</taxon>
        <taxon>Sordariales</taxon>
        <taxon>Podosporaceae</taxon>
        <taxon>Podospora</taxon>
    </lineage>
</organism>
<evidence type="ECO:0000256" key="1">
    <source>
        <dbReference type="ARBA" id="ARBA00022801"/>
    </source>
</evidence>
<dbReference type="SUPFAM" id="SSF53474">
    <property type="entry name" value="alpha/beta-Hydrolases"/>
    <property type="match status" value="1"/>
</dbReference>
<dbReference type="AlphaFoldDB" id="A0AAE0N4Q0"/>
<evidence type="ECO:0000313" key="4">
    <source>
        <dbReference type="EMBL" id="KAK3370692.1"/>
    </source>
</evidence>
<feature type="domain" description="BD-FAE-like" evidence="3">
    <location>
        <begin position="46"/>
        <end position="145"/>
    </location>
</feature>
<dbReference type="InterPro" id="IPR029058">
    <property type="entry name" value="AB_hydrolase_fold"/>
</dbReference>
<reference evidence="4" key="2">
    <citation type="submission" date="2023-06" db="EMBL/GenBank/DDBJ databases">
        <authorList>
            <consortium name="Lawrence Berkeley National Laboratory"/>
            <person name="Haridas S."/>
            <person name="Hensen N."/>
            <person name="Bonometti L."/>
            <person name="Westerberg I."/>
            <person name="Brannstrom I.O."/>
            <person name="Guillou S."/>
            <person name="Cros-Aarteil S."/>
            <person name="Calhoun S."/>
            <person name="Kuo A."/>
            <person name="Mondo S."/>
            <person name="Pangilinan J."/>
            <person name="Riley R."/>
            <person name="LaButti K."/>
            <person name="Andreopoulos B."/>
            <person name="Lipzen A."/>
            <person name="Chen C."/>
            <person name="Yanf M."/>
            <person name="Daum C."/>
            <person name="Ng V."/>
            <person name="Clum A."/>
            <person name="Steindorff A."/>
            <person name="Ohm R."/>
            <person name="Martin F."/>
            <person name="Silar P."/>
            <person name="Natvig D."/>
            <person name="Lalanne C."/>
            <person name="Gautier V."/>
            <person name="Ament-velasquez S.L."/>
            <person name="Kruys A."/>
            <person name="Hutchinson M.I."/>
            <person name="Powell A.J."/>
            <person name="Barry K."/>
            <person name="Miller A.N."/>
            <person name="Grigoriev I.V."/>
            <person name="Debuchy R."/>
            <person name="Gladieux P."/>
            <person name="Thoren M.H."/>
            <person name="Johannesson H."/>
        </authorList>
    </citation>
    <scope>NUCLEOTIDE SEQUENCE</scope>
    <source>
        <strain evidence="4">CBS 232.78</strain>
    </source>
</reference>
<dbReference type="Gene3D" id="3.40.50.1820">
    <property type="entry name" value="alpha/beta hydrolase"/>
    <property type="match status" value="1"/>
</dbReference>
<proteinExistence type="predicted"/>
<dbReference type="InterPro" id="IPR049492">
    <property type="entry name" value="BD-FAE-like_dom"/>
</dbReference>
<protein>
    <submittedName>
        <fullName evidence="4">Alpha/Beta hydrolase protein</fullName>
    </submittedName>
</protein>
<dbReference type="InterPro" id="IPR001375">
    <property type="entry name" value="Peptidase_S9_cat"/>
</dbReference>
<sequence>MADEGQVVQRKLSYGEAPRGFSDHAFKSNSGTELRVRVWPADPPPTKPAPVVVWTHGGGWIAGYHYVPPPWLLPGFHNRGYHLVSHNYRLCPQARIDDQVADCVEAVGWCRKNLPSILGQGTVDVDRYVLCGESAGAHLATLMTLHLPSPPPCAVINAYGVVDFFGLQVLEPAAGTVPQPWKGEFSDDELDAFFNDRDPNNVLTDAPAWIEPGGVSDTDLSIRWGTDFRCTRRVRLQAELLMYHTKRLAASTFLSATFHREKFVTDDEFIAFVRSMSPLKVLQDEGKERGYPPTAFLHGGGDKNVPIQQSYDMAETLRKLGVPVVECYEDGEPHNFDTKYTGPDVPGWSTYIQPIIDFVDKHVGHTDSTVRVL</sequence>